<feature type="compositionally biased region" description="Basic and acidic residues" evidence="3">
    <location>
        <begin position="303"/>
        <end position="314"/>
    </location>
</feature>
<gene>
    <name evidence="4" type="ORF">KP79_PYT11220</name>
</gene>
<feature type="region of interest" description="Disordered" evidence="3">
    <location>
        <begin position="146"/>
        <end position="165"/>
    </location>
</feature>
<dbReference type="SUPFAM" id="SSF51556">
    <property type="entry name" value="Metallo-dependent hydrolases"/>
    <property type="match status" value="1"/>
</dbReference>
<dbReference type="GO" id="GO:0016788">
    <property type="term" value="F:hydrolase activity, acting on ester bonds"/>
    <property type="evidence" value="ECO:0007669"/>
    <property type="project" value="InterPro"/>
</dbReference>
<keyword evidence="5" id="KW-1185">Reference proteome</keyword>
<dbReference type="InterPro" id="IPR001130">
    <property type="entry name" value="TatD-like"/>
</dbReference>
<dbReference type="FunFam" id="3.20.20.140:FF:000027">
    <property type="entry name" value="putative deoxyribonuclease TATDN2"/>
    <property type="match status" value="1"/>
</dbReference>
<keyword evidence="2" id="KW-0378">Hydrolase</keyword>
<reference evidence="4 5" key="1">
    <citation type="journal article" date="2017" name="Nat. Ecol. Evol.">
        <title>Scallop genome provides insights into evolution of bilaterian karyotype and development.</title>
        <authorList>
            <person name="Wang S."/>
            <person name="Zhang J."/>
            <person name="Jiao W."/>
            <person name="Li J."/>
            <person name="Xun X."/>
            <person name="Sun Y."/>
            <person name="Guo X."/>
            <person name="Huan P."/>
            <person name="Dong B."/>
            <person name="Zhang L."/>
            <person name="Hu X."/>
            <person name="Sun X."/>
            <person name="Wang J."/>
            <person name="Zhao C."/>
            <person name="Wang Y."/>
            <person name="Wang D."/>
            <person name="Huang X."/>
            <person name="Wang R."/>
            <person name="Lv J."/>
            <person name="Li Y."/>
            <person name="Zhang Z."/>
            <person name="Liu B."/>
            <person name="Lu W."/>
            <person name="Hui Y."/>
            <person name="Liang J."/>
            <person name="Zhou Z."/>
            <person name="Hou R."/>
            <person name="Li X."/>
            <person name="Liu Y."/>
            <person name="Li H."/>
            <person name="Ning X."/>
            <person name="Lin Y."/>
            <person name="Zhao L."/>
            <person name="Xing Q."/>
            <person name="Dou J."/>
            <person name="Li Y."/>
            <person name="Mao J."/>
            <person name="Guo H."/>
            <person name="Dou H."/>
            <person name="Li T."/>
            <person name="Mu C."/>
            <person name="Jiang W."/>
            <person name="Fu Q."/>
            <person name="Fu X."/>
            <person name="Miao Y."/>
            <person name="Liu J."/>
            <person name="Yu Q."/>
            <person name="Li R."/>
            <person name="Liao H."/>
            <person name="Li X."/>
            <person name="Kong Y."/>
            <person name="Jiang Z."/>
            <person name="Chourrout D."/>
            <person name="Li R."/>
            <person name="Bao Z."/>
        </authorList>
    </citation>
    <scope>NUCLEOTIDE SEQUENCE [LARGE SCALE GENOMIC DNA]</scope>
    <source>
        <strain evidence="4 5">PY_sf001</strain>
    </source>
</reference>
<feature type="compositionally biased region" description="Basic and acidic residues" evidence="3">
    <location>
        <begin position="272"/>
        <end position="282"/>
    </location>
</feature>
<organism evidence="4 5">
    <name type="scientific">Mizuhopecten yessoensis</name>
    <name type="common">Japanese scallop</name>
    <name type="synonym">Patinopecten yessoensis</name>
    <dbReference type="NCBI Taxonomy" id="6573"/>
    <lineage>
        <taxon>Eukaryota</taxon>
        <taxon>Metazoa</taxon>
        <taxon>Spiralia</taxon>
        <taxon>Lophotrochozoa</taxon>
        <taxon>Mollusca</taxon>
        <taxon>Bivalvia</taxon>
        <taxon>Autobranchia</taxon>
        <taxon>Pteriomorphia</taxon>
        <taxon>Pectinida</taxon>
        <taxon>Pectinoidea</taxon>
        <taxon>Pectinidae</taxon>
        <taxon>Mizuhopecten</taxon>
    </lineage>
</organism>
<feature type="region of interest" description="Disordered" evidence="3">
    <location>
        <begin position="1"/>
        <end position="67"/>
    </location>
</feature>
<feature type="region of interest" description="Disordered" evidence="3">
    <location>
        <begin position="395"/>
        <end position="438"/>
    </location>
</feature>
<dbReference type="InterPro" id="IPR018228">
    <property type="entry name" value="DNase_TatD-rel_CS"/>
</dbReference>
<evidence type="ECO:0000256" key="2">
    <source>
        <dbReference type="ARBA" id="ARBA00022801"/>
    </source>
</evidence>
<dbReference type="EMBL" id="NEDP02005055">
    <property type="protein sequence ID" value="OWF43576.1"/>
    <property type="molecule type" value="Genomic_DNA"/>
</dbReference>
<dbReference type="PROSITE" id="PS01091">
    <property type="entry name" value="TATD_3"/>
    <property type="match status" value="1"/>
</dbReference>
<comment type="similarity">
    <text evidence="1">Belongs to the metallo-dependent hydrolases superfamily. TatD-type hydrolase family.</text>
</comment>
<dbReference type="InterPro" id="IPR032466">
    <property type="entry name" value="Metal_Hydrolase"/>
</dbReference>
<accession>A0A210Q4B0</accession>
<protein>
    <submittedName>
        <fullName evidence="4">Deoxyribonuclease TATDN2</fullName>
    </submittedName>
</protein>
<dbReference type="CDD" id="cd01310">
    <property type="entry name" value="TatD_DNAse"/>
    <property type="match status" value="1"/>
</dbReference>
<sequence length="756" mass="85399">MDNSTENGIRMHYSPRGLLATRSNSVIPPPPSRELWNQMQQGTAPVNSFSPRGTGPHASPANMPQTRKPFPRIQYPGSYPYPPECGSQPQQVMSYGMRHCSPYRLQFRPSSPLNDAVSVEQNIVGGKSIYNRESTGCVSFVSRDDAKKKRGELGKPPNLMDCSTGLTSAKEGVSADEMQDLQLNSPKLVDYGFSETDDSEEEKKDQLAKSRVALFGKDDQSQDSDCSSEKRKLDVEEQELNDDEDCSVGHKRRHVLPRNNIYHFIRHSLNTKENEKDDDKKATAYVPPHRRQKITLTDGPESDSQRAKENERKTPKNSSSNYKHSEVSSSASEQSSSSPGSYPWAPFWASPPPPAMGMSVSPLFGHHQPPCMYPPSCYFSPPNWYQAGSGTDSYGGAYHQPNNHSPSTNASDVKSPTTPHPTKESIPELSKLQAHRKSPERLVLPPRIKFLERTRLLGSNTDSESSSSFHLVDWKANFKEKCRSYCGTFIDSHCHLDFLFNRQGFRGTWSKYKIVHEATMPDCFEGCVAVFCHPGSFRQEGLWKEIALEEDVWLAFGCHPKNATEFSPRAEEGLIRCLQHKRVVALGEIGLDYSGIFKQHKTSQKIVFIKQIQLALEMNKPLVIHCREAEEDALQILEETVPRNYRIHCHCFTGNYQSAKKWMNLFPNLYIGLTPLVTYRTATPSHEVARFIPLDRLLLETDAPYFIPRKFPKEEVHFSHPGMAITVAEHVAFLKRCSVTEVLHACRQNTRTMYGI</sequence>
<dbReference type="Pfam" id="PF01026">
    <property type="entry name" value="TatD_DNase"/>
    <property type="match status" value="1"/>
</dbReference>
<dbReference type="PROSITE" id="PS01090">
    <property type="entry name" value="TATD_2"/>
    <property type="match status" value="1"/>
</dbReference>
<feature type="compositionally biased region" description="Polar residues" evidence="3">
    <location>
        <begin position="35"/>
        <end position="51"/>
    </location>
</feature>
<feature type="region of interest" description="Disordered" evidence="3">
    <location>
        <begin position="272"/>
        <end position="342"/>
    </location>
</feature>
<feature type="compositionally biased region" description="Polar residues" evidence="3">
    <location>
        <begin position="400"/>
        <end position="417"/>
    </location>
</feature>
<dbReference type="PANTHER" id="PTHR46363">
    <property type="entry name" value="DEOXYRIBONUCLEASE TATDN2-RELATED"/>
    <property type="match status" value="1"/>
</dbReference>
<evidence type="ECO:0000256" key="1">
    <source>
        <dbReference type="ARBA" id="ARBA00009275"/>
    </source>
</evidence>
<dbReference type="AlphaFoldDB" id="A0A210Q4B0"/>
<feature type="compositionally biased region" description="Low complexity" evidence="3">
    <location>
        <begin position="327"/>
        <end position="342"/>
    </location>
</feature>
<dbReference type="Gene3D" id="3.20.20.140">
    <property type="entry name" value="Metal-dependent hydrolases"/>
    <property type="match status" value="1"/>
</dbReference>
<feature type="region of interest" description="Disordered" evidence="3">
    <location>
        <begin position="213"/>
        <end position="247"/>
    </location>
</feature>
<dbReference type="Proteomes" id="UP000242188">
    <property type="component" value="Unassembled WGS sequence"/>
</dbReference>
<dbReference type="PROSITE" id="PS01137">
    <property type="entry name" value="TATD_1"/>
    <property type="match status" value="1"/>
</dbReference>
<name>A0A210Q4B0_MIZYE</name>
<evidence type="ECO:0000313" key="4">
    <source>
        <dbReference type="EMBL" id="OWF43576.1"/>
    </source>
</evidence>
<feature type="compositionally biased region" description="Acidic residues" evidence="3">
    <location>
        <begin position="236"/>
        <end position="246"/>
    </location>
</feature>
<evidence type="ECO:0000313" key="5">
    <source>
        <dbReference type="Proteomes" id="UP000242188"/>
    </source>
</evidence>
<comment type="caution">
    <text evidence="4">The sequence shown here is derived from an EMBL/GenBank/DDBJ whole genome shotgun (WGS) entry which is preliminary data.</text>
</comment>
<evidence type="ECO:0000256" key="3">
    <source>
        <dbReference type="SAM" id="MobiDB-lite"/>
    </source>
</evidence>
<proteinExistence type="inferred from homology"/>
<dbReference type="OrthoDB" id="9980814at2759"/>
<dbReference type="PANTHER" id="PTHR46363:SF1">
    <property type="entry name" value="DEOXYRIBONUCLEASE TATDN2-RELATED"/>
    <property type="match status" value="1"/>
</dbReference>